<evidence type="ECO:0000256" key="13">
    <source>
        <dbReference type="ARBA" id="ARBA00022842"/>
    </source>
</evidence>
<keyword evidence="25" id="KW-1185">Reference proteome</keyword>
<keyword evidence="10 24" id="KW-0418">Kinase</keyword>
<dbReference type="GO" id="GO:0005886">
    <property type="term" value="C:plasma membrane"/>
    <property type="evidence" value="ECO:0007669"/>
    <property type="project" value="UniProtKB-SubCell"/>
</dbReference>
<dbReference type="Gene3D" id="1.10.287.130">
    <property type="match status" value="1"/>
</dbReference>
<keyword evidence="11" id="KW-0378">Hydrolase</keyword>
<dbReference type="CDD" id="cd00075">
    <property type="entry name" value="HATPase"/>
    <property type="match status" value="1"/>
</dbReference>
<evidence type="ECO:0000256" key="8">
    <source>
        <dbReference type="ARBA" id="ARBA00022679"/>
    </source>
</evidence>
<evidence type="ECO:0000256" key="6">
    <source>
        <dbReference type="ARBA" id="ARBA00022475"/>
    </source>
</evidence>
<keyword evidence="12" id="KW-0067">ATP-binding</keyword>
<evidence type="ECO:0000313" key="24">
    <source>
        <dbReference type="EMBL" id="TFZ06495.1"/>
    </source>
</evidence>
<evidence type="ECO:0000256" key="18">
    <source>
        <dbReference type="ARBA" id="ARBA00023211"/>
    </source>
</evidence>
<evidence type="ECO:0000256" key="1">
    <source>
        <dbReference type="ARBA" id="ARBA00000085"/>
    </source>
</evidence>
<evidence type="ECO:0000256" key="20">
    <source>
        <dbReference type="ARBA" id="ARBA00041776"/>
    </source>
</evidence>
<evidence type="ECO:0000256" key="5">
    <source>
        <dbReference type="ARBA" id="ARBA00012438"/>
    </source>
</evidence>
<dbReference type="RefSeq" id="WP_135262581.1">
    <property type="nucleotide sequence ID" value="NZ_SMLM01000001.1"/>
</dbReference>
<feature type="domain" description="HAMP" evidence="23">
    <location>
        <begin position="198"/>
        <end position="250"/>
    </location>
</feature>
<protein>
    <recommendedName>
        <fullName evidence="19">Signal transduction histidine-protein kinase/phosphatase MprB</fullName>
        <ecNumber evidence="5">2.7.13.3</ecNumber>
    </recommendedName>
    <alternativeName>
        <fullName evidence="20">Mycobacterial persistence regulator B</fullName>
    </alternativeName>
</protein>
<keyword evidence="13" id="KW-0460">Magnesium</keyword>
<dbReference type="PROSITE" id="PS50109">
    <property type="entry name" value="HIS_KIN"/>
    <property type="match status" value="1"/>
</dbReference>
<keyword evidence="21" id="KW-1133">Transmembrane helix</keyword>
<evidence type="ECO:0000256" key="16">
    <source>
        <dbReference type="ARBA" id="ARBA00023016"/>
    </source>
</evidence>
<evidence type="ECO:0000259" key="22">
    <source>
        <dbReference type="PROSITE" id="PS50109"/>
    </source>
</evidence>
<sequence>MPGTRFHLSFHQLLLIAFMLVGALLGGTALRAVVVLDRLMAQSGMSTAAALELNASAQALAERTVDMERAARQSLILGDAVLRKRFDEEAANARSALRRLTDQGLTPDQAQRWHAQLAQVEELLRGPAATALDRERLVAQRFREFDGINTGIAREVQGLIGERNRLLRERLDNSRSRLMQQVIVVLLLTSLLIAGLGIWLSRPFKRLEAAIASLGQDRLDDPIEIQGPQDVRRLSQQLDWLRLRLTELDADKARFLRHVSHELKTPLAALREGVSLLQEGVAGDLSSRQQDVVRILQHNTAGLQQRIEALLRFNAAAFEARQLRRRPTDLLALLQEQVEMQRLQWHAKELTVDVEGESVVAPVDPDKLGTALANLLTNAIRFSPHGGRIRLRLRRLGAAVEIDVCDEGPGIAETDRDRVFEPFYRGERQPQDAPPGTGIGLSIVQEYIAAHGGRVTLPPHAPKGAHFQIELPHAP</sequence>
<dbReference type="SUPFAM" id="SSF47384">
    <property type="entry name" value="Homodimeric domain of signal transducing histidine kinase"/>
    <property type="match status" value="1"/>
</dbReference>
<evidence type="ECO:0000256" key="11">
    <source>
        <dbReference type="ARBA" id="ARBA00022801"/>
    </source>
</evidence>
<dbReference type="InterPro" id="IPR036890">
    <property type="entry name" value="HATPase_C_sf"/>
</dbReference>
<dbReference type="CDD" id="cd00082">
    <property type="entry name" value="HisKA"/>
    <property type="match status" value="1"/>
</dbReference>
<accession>A0A4Z0C8T1</accession>
<keyword evidence="17" id="KW-0843">Virulence</keyword>
<dbReference type="OrthoDB" id="9804645at2"/>
<feature type="transmembrane region" description="Helical" evidence="21">
    <location>
        <begin position="12"/>
        <end position="36"/>
    </location>
</feature>
<dbReference type="InterPro" id="IPR005467">
    <property type="entry name" value="His_kinase_dom"/>
</dbReference>
<keyword evidence="21" id="KW-0472">Membrane</keyword>
<keyword evidence="15" id="KW-0902">Two-component regulatory system</keyword>
<name>A0A4Z0C8T1_9BURK</name>
<dbReference type="Gene3D" id="3.30.565.10">
    <property type="entry name" value="Histidine kinase-like ATPase, C-terminal domain"/>
    <property type="match status" value="1"/>
</dbReference>
<evidence type="ECO:0000256" key="9">
    <source>
        <dbReference type="ARBA" id="ARBA00022741"/>
    </source>
</evidence>
<feature type="domain" description="Histidine kinase" evidence="22">
    <location>
        <begin position="258"/>
        <end position="475"/>
    </location>
</feature>
<reference evidence="24 25" key="1">
    <citation type="submission" date="2019-03" db="EMBL/GenBank/DDBJ databases">
        <title>Ramlibacter henchirensis DSM 14656, whole genome shotgun sequence.</title>
        <authorList>
            <person name="Zhang X."/>
            <person name="Feng G."/>
            <person name="Zhu H."/>
        </authorList>
    </citation>
    <scope>NUCLEOTIDE SEQUENCE [LARGE SCALE GENOMIC DNA]</scope>
    <source>
        <strain evidence="24 25">DSM 14656</strain>
    </source>
</reference>
<dbReference type="SUPFAM" id="SSF55874">
    <property type="entry name" value="ATPase domain of HSP90 chaperone/DNA topoisomerase II/histidine kinase"/>
    <property type="match status" value="1"/>
</dbReference>
<evidence type="ECO:0000313" key="25">
    <source>
        <dbReference type="Proteomes" id="UP000298180"/>
    </source>
</evidence>
<proteinExistence type="predicted"/>
<organism evidence="24 25">
    <name type="scientific">Ramlibacter henchirensis</name>
    <dbReference type="NCBI Taxonomy" id="204072"/>
    <lineage>
        <taxon>Bacteria</taxon>
        <taxon>Pseudomonadati</taxon>
        <taxon>Pseudomonadota</taxon>
        <taxon>Betaproteobacteria</taxon>
        <taxon>Burkholderiales</taxon>
        <taxon>Comamonadaceae</taxon>
        <taxon>Ramlibacter</taxon>
    </lineage>
</organism>
<dbReference type="SMART" id="SM00388">
    <property type="entry name" value="HisKA"/>
    <property type="match status" value="1"/>
</dbReference>
<evidence type="ECO:0000256" key="7">
    <source>
        <dbReference type="ARBA" id="ARBA00022553"/>
    </source>
</evidence>
<comment type="cofactor">
    <cofactor evidence="3">
        <name>Mg(2+)</name>
        <dbReference type="ChEBI" id="CHEBI:18420"/>
    </cofactor>
</comment>
<dbReference type="InterPro" id="IPR036097">
    <property type="entry name" value="HisK_dim/P_sf"/>
</dbReference>
<dbReference type="Pfam" id="PF02518">
    <property type="entry name" value="HATPase_c"/>
    <property type="match status" value="1"/>
</dbReference>
<evidence type="ECO:0000256" key="10">
    <source>
        <dbReference type="ARBA" id="ARBA00022777"/>
    </source>
</evidence>
<dbReference type="InterPro" id="IPR004358">
    <property type="entry name" value="Sig_transdc_His_kin-like_C"/>
</dbReference>
<dbReference type="PRINTS" id="PR00344">
    <property type="entry name" value="BCTRLSENSOR"/>
</dbReference>
<evidence type="ECO:0000256" key="3">
    <source>
        <dbReference type="ARBA" id="ARBA00001946"/>
    </source>
</evidence>
<comment type="cofactor">
    <cofactor evidence="2">
        <name>Mn(2+)</name>
        <dbReference type="ChEBI" id="CHEBI:29035"/>
    </cofactor>
</comment>
<dbReference type="SMART" id="SM00387">
    <property type="entry name" value="HATPase_c"/>
    <property type="match status" value="1"/>
</dbReference>
<keyword evidence="18" id="KW-0464">Manganese</keyword>
<comment type="catalytic activity">
    <reaction evidence="1">
        <text>ATP + protein L-histidine = ADP + protein N-phospho-L-histidine.</text>
        <dbReference type="EC" id="2.7.13.3"/>
    </reaction>
</comment>
<dbReference type="PROSITE" id="PS50885">
    <property type="entry name" value="HAMP"/>
    <property type="match status" value="1"/>
</dbReference>
<gene>
    <name evidence="24" type="ORF">EZ313_07620</name>
</gene>
<dbReference type="InterPro" id="IPR003594">
    <property type="entry name" value="HATPase_dom"/>
</dbReference>
<dbReference type="EC" id="2.7.13.3" evidence="5"/>
<evidence type="ECO:0000256" key="19">
    <source>
        <dbReference type="ARBA" id="ARBA00040454"/>
    </source>
</evidence>
<evidence type="ECO:0000256" key="15">
    <source>
        <dbReference type="ARBA" id="ARBA00023012"/>
    </source>
</evidence>
<keyword evidence="6" id="KW-1003">Cell membrane</keyword>
<dbReference type="AlphaFoldDB" id="A0A4Z0C8T1"/>
<dbReference type="Proteomes" id="UP000298180">
    <property type="component" value="Unassembled WGS sequence"/>
</dbReference>
<evidence type="ECO:0000256" key="2">
    <source>
        <dbReference type="ARBA" id="ARBA00001936"/>
    </source>
</evidence>
<dbReference type="InterPro" id="IPR003660">
    <property type="entry name" value="HAMP_dom"/>
</dbReference>
<keyword evidence="16" id="KW-0346">Stress response</keyword>
<keyword evidence="7" id="KW-0597">Phosphoprotein</keyword>
<dbReference type="Pfam" id="PF00672">
    <property type="entry name" value="HAMP"/>
    <property type="match status" value="1"/>
</dbReference>
<evidence type="ECO:0000256" key="21">
    <source>
        <dbReference type="SAM" id="Phobius"/>
    </source>
</evidence>
<evidence type="ECO:0000256" key="4">
    <source>
        <dbReference type="ARBA" id="ARBA00004429"/>
    </source>
</evidence>
<dbReference type="InterPro" id="IPR003661">
    <property type="entry name" value="HisK_dim/P_dom"/>
</dbReference>
<evidence type="ECO:0000256" key="12">
    <source>
        <dbReference type="ARBA" id="ARBA00022840"/>
    </source>
</evidence>
<dbReference type="Pfam" id="PF00512">
    <property type="entry name" value="HisKA"/>
    <property type="match status" value="1"/>
</dbReference>
<dbReference type="InterPro" id="IPR050980">
    <property type="entry name" value="2C_sensor_his_kinase"/>
</dbReference>
<dbReference type="PANTHER" id="PTHR44936:SF9">
    <property type="entry name" value="SENSOR PROTEIN CREC"/>
    <property type="match status" value="1"/>
</dbReference>
<dbReference type="GO" id="GO:0005524">
    <property type="term" value="F:ATP binding"/>
    <property type="evidence" value="ECO:0007669"/>
    <property type="project" value="UniProtKB-KW"/>
</dbReference>
<keyword evidence="14" id="KW-0904">Protein phosphatase</keyword>
<comment type="subcellular location">
    <subcellularLocation>
        <location evidence="4">Cell inner membrane</location>
        <topology evidence="4">Multi-pass membrane protein</topology>
    </subcellularLocation>
</comment>
<keyword evidence="21" id="KW-0812">Transmembrane</keyword>
<dbReference type="FunFam" id="3.30.565.10:FF:000006">
    <property type="entry name" value="Sensor histidine kinase WalK"/>
    <property type="match status" value="1"/>
</dbReference>
<keyword evidence="9" id="KW-0547">Nucleotide-binding</keyword>
<evidence type="ECO:0000256" key="17">
    <source>
        <dbReference type="ARBA" id="ARBA00023026"/>
    </source>
</evidence>
<dbReference type="PANTHER" id="PTHR44936">
    <property type="entry name" value="SENSOR PROTEIN CREC"/>
    <property type="match status" value="1"/>
</dbReference>
<evidence type="ECO:0000256" key="14">
    <source>
        <dbReference type="ARBA" id="ARBA00022912"/>
    </source>
</evidence>
<feature type="transmembrane region" description="Helical" evidence="21">
    <location>
        <begin position="178"/>
        <end position="200"/>
    </location>
</feature>
<dbReference type="EMBL" id="SMLM01000001">
    <property type="protein sequence ID" value="TFZ06495.1"/>
    <property type="molecule type" value="Genomic_DNA"/>
</dbReference>
<comment type="caution">
    <text evidence="24">The sequence shown here is derived from an EMBL/GenBank/DDBJ whole genome shotgun (WGS) entry which is preliminary data.</text>
</comment>
<dbReference type="GO" id="GO:0000155">
    <property type="term" value="F:phosphorelay sensor kinase activity"/>
    <property type="evidence" value="ECO:0007669"/>
    <property type="project" value="InterPro"/>
</dbReference>
<dbReference type="GO" id="GO:0004721">
    <property type="term" value="F:phosphoprotein phosphatase activity"/>
    <property type="evidence" value="ECO:0007669"/>
    <property type="project" value="UniProtKB-KW"/>
</dbReference>
<keyword evidence="8" id="KW-0808">Transferase</keyword>
<evidence type="ECO:0000259" key="23">
    <source>
        <dbReference type="PROSITE" id="PS50885"/>
    </source>
</evidence>